<organism evidence="13 14">
    <name type="scientific">Gimesia alba</name>
    <dbReference type="NCBI Taxonomy" id="2527973"/>
    <lineage>
        <taxon>Bacteria</taxon>
        <taxon>Pseudomonadati</taxon>
        <taxon>Planctomycetota</taxon>
        <taxon>Planctomycetia</taxon>
        <taxon>Planctomycetales</taxon>
        <taxon>Planctomycetaceae</taxon>
        <taxon>Gimesia</taxon>
    </lineage>
</organism>
<dbReference type="Proteomes" id="UP000317171">
    <property type="component" value="Chromosome"/>
</dbReference>
<dbReference type="HAMAP" id="MF_02220">
    <property type="entry name" value="XylB"/>
    <property type="match status" value="1"/>
</dbReference>
<dbReference type="InterPro" id="IPR050406">
    <property type="entry name" value="FGGY_Carb_Kinase"/>
</dbReference>
<dbReference type="PROSITE" id="PS00445">
    <property type="entry name" value="FGGY_KINASES_2"/>
    <property type="match status" value="1"/>
</dbReference>
<dbReference type="EMBL" id="CP036269">
    <property type="protein sequence ID" value="QDT44828.1"/>
    <property type="molecule type" value="Genomic_DNA"/>
</dbReference>
<feature type="binding site" evidence="8">
    <location>
        <begin position="81"/>
        <end position="82"/>
    </location>
    <ligand>
        <name>substrate</name>
    </ligand>
</feature>
<dbReference type="Pfam" id="PF02782">
    <property type="entry name" value="FGGY_C"/>
    <property type="match status" value="1"/>
</dbReference>
<dbReference type="GO" id="GO:0005524">
    <property type="term" value="F:ATP binding"/>
    <property type="evidence" value="ECO:0007669"/>
    <property type="project" value="UniProtKB-UniRule"/>
</dbReference>
<dbReference type="GO" id="GO:0005998">
    <property type="term" value="P:xylulose catabolic process"/>
    <property type="evidence" value="ECO:0007669"/>
    <property type="project" value="UniProtKB-UniRule"/>
</dbReference>
<dbReference type="GO" id="GO:0042732">
    <property type="term" value="P:D-xylose metabolic process"/>
    <property type="evidence" value="ECO:0007669"/>
    <property type="project" value="UniProtKB-KW"/>
</dbReference>
<keyword evidence="4 8" id="KW-0547">Nucleotide-binding</keyword>
<dbReference type="CDD" id="cd07808">
    <property type="entry name" value="ASKHA_NBD_FGGY_EcXK-like"/>
    <property type="match status" value="1"/>
</dbReference>
<comment type="catalytic activity">
    <reaction evidence="8 10">
        <text>D-xylulose + ATP = D-xylulose 5-phosphate + ADP + H(+)</text>
        <dbReference type="Rhea" id="RHEA:10964"/>
        <dbReference type="ChEBI" id="CHEBI:15378"/>
        <dbReference type="ChEBI" id="CHEBI:17140"/>
        <dbReference type="ChEBI" id="CHEBI:30616"/>
        <dbReference type="ChEBI" id="CHEBI:57737"/>
        <dbReference type="ChEBI" id="CHEBI:456216"/>
        <dbReference type="EC" id="2.7.1.17"/>
    </reaction>
</comment>
<evidence type="ECO:0000313" key="14">
    <source>
        <dbReference type="Proteomes" id="UP000317171"/>
    </source>
</evidence>
<accession>A0A517RLS1</accession>
<evidence type="ECO:0000256" key="1">
    <source>
        <dbReference type="ARBA" id="ARBA00009156"/>
    </source>
</evidence>
<evidence type="ECO:0000256" key="7">
    <source>
        <dbReference type="ARBA" id="ARBA00023277"/>
    </source>
</evidence>
<dbReference type="NCBIfam" id="TIGR01312">
    <property type="entry name" value="XylB"/>
    <property type="match status" value="1"/>
</dbReference>
<dbReference type="Gene3D" id="3.30.420.40">
    <property type="match status" value="2"/>
</dbReference>
<evidence type="ECO:0000256" key="8">
    <source>
        <dbReference type="HAMAP-Rule" id="MF_02220"/>
    </source>
</evidence>
<feature type="domain" description="Carbohydrate kinase FGGY C-terminal" evidence="12">
    <location>
        <begin position="259"/>
        <end position="452"/>
    </location>
</feature>
<evidence type="ECO:0000256" key="3">
    <source>
        <dbReference type="ARBA" id="ARBA00022679"/>
    </source>
</evidence>
<dbReference type="InterPro" id="IPR006000">
    <property type="entry name" value="Xylulokinase"/>
</dbReference>
<dbReference type="EC" id="2.7.1.17" evidence="8 10"/>
<dbReference type="OrthoDB" id="9805576at2"/>
<evidence type="ECO:0000256" key="4">
    <source>
        <dbReference type="ARBA" id="ARBA00022741"/>
    </source>
</evidence>
<feature type="site" description="Important for activity" evidence="8">
    <location>
        <position position="8"/>
    </location>
</feature>
<dbReference type="InterPro" id="IPR000577">
    <property type="entry name" value="Carb_kinase_FGGY"/>
</dbReference>
<dbReference type="PROSITE" id="PS00933">
    <property type="entry name" value="FGGY_KINASES_1"/>
    <property type="match status" value="1"/>
</dbReference>
<keyword evidence="14" id="KW-1185">Reference proteome</keyword>
<dbReference type="KEGG" id="gaz:Pan241w_49440"/>
<comment type="similarity">
    <text evidence="1 8 9">Belongs to the FGGY kinase family.</text>
</comment>
<dbReference type="SUPFAM" id="SSF53067">
    <property type="entry name" value="Actin-like ATPase domain"/>
    <property type="match status" value="2"/>
</dbReference>
<evidence type="ECO:0000256" key="2">
    <source>
        <dbReference type="ARBA" id="ARBA00022629"/>
    </source>
</evidence>
<evidence type="ECO:0000256" key="6">
    <source>
        <dbReference type="ARBA" id="ARBA00022840"/>
    </source>
</evidence>
<keyword evidence="7 8" id="KW-0119">Carbohydrate metabolism</keyword>
<gene>
    <name evidence="8 10 13" type="primary">xylB</name>
    <name evidence="13" type="ORF">Pan241w_49440</name>
</gene>
<dbReference type="InterPro" id="IPR018485">
    <property type="entry name" value="FGGY_C"/>
</dbReference>
<dbReference type="Pfam" id="PF00370">
    <property type="entry name" value="FGGY_N"/>
    <property type="match status" value="1"/>
</dbReference>
<evidence type="ECO:0000256" key="10">
    <source>
        <dbReference type="RuleBase" id="RU364073"/>
    </source>
</evidence>
<keyword evidence="3 8" id="KW-0808">Transferase</keyword>
<proteinExistence type="inferred from homology"/>
<dbReference type="InterPro" id="IPR018483">
    <property type="entry name" value="Carb_kinase_FGGY_CS"/>
</dbReference>
<reference evidence="13 14" key="1">
    <citation type="submission" date="2019-02" db="EMBL/GenBank/DDBJ databases">
        <title>Deep-cultivation of Planctomycetes and their phenomic and genomic characterization uncovers novel biology.</title>
        <authorList>
            <person name="Wiegand S."/>
            <person name="Jogler M."/>
            <person name="Boedeker C."/>
            <person name="Pinto D."/>
            <person name="Vollmers J."/>
            <person name="Rivas-Marin E."/>
            <person name="Kohn T."/>
            <person name="Peeters S.H."/>
            <person name="Heuer A."/>
            <person name="Rast P."/>
            <person name="Oberbeckmann S."/>
            <person name="Bunk B."/>
            <person name="Jeske O."/>
            <person name="Meyerdierks A."/>
            <person name="Storesund J.E."/>
            <person name="Kallscheuer N."/>
            <person name="Luecker S."/>
            <person name="Lage O.M."/>
            <person name="Pohl T."/>
            <person name="Merkel B.J."/>
            <person name="Hornburger P."/>
            <person name="Mueller R.-W."/>
            <person name="Bruemmer F."/>
            <person name="Labrenz M."/>
            <person name="Spormann A.M."/>
            <person name="Op den Camp H."/>
            <person name="Overmann J."/>
            <person name="Amann R."/>
            <person name="Jetten M.S.M."/>
            <person name="Mascher T."/>
            <person name="Medema M.H."/>
            <person name="Devos D.P."/>
            <person name="Kaster A.-K."/>
            <person name="Ovreas L."/>
            <person name="Rohde M."/>
            <person name="Galperin M.Y."/>
            <person name="Jogler C."/>
        </authorList>
    </citation>
    <scope>NUCLEOTIDE SEQUENCE [LARGE SCALE GENOMIC DNA]</scope>
    <source>
        <strain evidence="13 14">Pan241w</strain>
    </source>
</reference>
<keyword evidence="6 8" id="KW-0067">ATP-binding</keyword>
<evidence type="ECO:0000259" key="12">
    <source>
        <dbReference type="Pfam" id="PF02782"/>
    </source>
</evidence>
<dbReference type="RefSeq" id="WP_145220582.1">
    <property type="nucleotide sequence ID" value="NZ_CP036269.1"/>
</dbReference>
<feature type="active site" description="Proton acceptor" evidence="8">
    <location>
        <position position="241"/>
    </location>
</feature>
<dbReference type="GO" id="GO:0004856">
    <property type="term" value="F:D-xylulokinase activity"/>
    <property type="evidence" value="ECO:0007669"/>
    <property type="project" value="UniProtKB-UniRule"/>
</dbReference>
<keyword evidence="5 8" id="KW-0418">Kinase</keyword>
<keyword evidence="2 8" id="KW-0859">Xylose metabolism</keyword>
<evidence type="ECO:0000313" key="13">
    <source>
        <dbReference type="EMBL" id="QDT44828.1"/>
    </source>
</evidence>
<protein>
    <recommendedName>
        <fullName evidence="8 10">Xylulose kinase</fullName>
        <shortName evidence="8 10">Xylulokinase</shortName>
        <ecNumber evidence="8 10">2.7.1.17</ecNumber>
    </recommendedName>
</protein>
<evidence type="ECO:0000259" key="11">
    <source>
        <dbReference type="Pfam" id="PF00370"/>
    </source>
</evidence>
<dbReference type="InterPro" id="IPR018484">
    <property type="entry name" value="FGGY_N"/>
</dbReference>
<sequence length="510" mass="55440">MAVFLGVDIGTSGTKTLAMQEDGTILSSATVEYPLYSPHPGWSEQDPEDWWQATIKSVRKVLKAGKIKPADVKGIGLSGQMHGSVFLNKKHEVIRPALLWNDQRTAAECTEIEERAGGRKKLIRMVANPALTGFTAPKILWLRNHEPKNFDKTVQVLLPKDYVRFRLTGEFATEVSDASGTLLLNVKQRKWSQPLLSKLELDAGLLPEVYESEDVSGHLTEDAARLLGLSKGVAVVGGGGDQAAGAVGNGIVKKGAISATMGTSGVVFAHSDEVQIDPEGRAHTFCHAVRDKWHVMGVVLSAGGSLQWYRNQLCEQQVALAKRQKVDPYQLITEQAAEAPAGSEGLFFLPYLTGERTPHADPDARAAWIGLSLRHGRAHLSRAVIEGATYAMRDSLEIIKELNIPVKEIRLSGGGARSEFWRQMQADIYGQKVVTINAEEGPAYGVALLAAAGTGAYKDVVEACGATIRVVESTNVNPKNKKVYNQSYPVFQGLYSSLKADFQEIRSLVD</sequence>
<dbReference type="PANTHER" id="PTHR43095:SF5">
    <property type="entry name" value="XYLULOSE KINASE"/>
    <property type="match status" value="1"/>
</dbReference>
<evidence type="ECO:0000256" key="9">
    <source>
        <dbReference type="RuleBase" id="RU003733"/>
    </source>
</evidence>
<dbReference type="PANTHER" id="PTHR43095">
    <property type="entry name" value="SUGAR KINASE"/>
    <property type="match status" value="1"/>
</dbReference>
<feature type="domain" description="Carbohydrate kinase FGGY N-terminal" evidence="11">
    <location>
        <begin position="4"/>
        <end position="248"/>
    </location>
</feature>
<comment type="function">
    <text evidence="8">Catalyzes the phosphorylation of D-xylulose to D-xylulose 5-phosphate.</text>
</comment>
<dbReference type="AlphaFoldDB" id="A0A517RLS1"/>
<name>A0A517RLS1_9PLAN</name>
<evidence type="ECO:0000256" key="5">
    <source>
        <dbReference type="ARBA" id="ARBA00022777"/>
    </source>
</evidence>
<dbReference type="InterPro" id="IPR043129">
    <property type="entry name" value="ATPase_NBD"/>
</dbReference>
<dbReference type="PIRSF" id="PIRSF000538">
    <property type="entry name" value="GlpK"/>
    <property type="match status" value="1"/>
</dbReference>